<evidence type="ECO:0000313" key="16">
    <source>
        <dbReference type="Proteomes" id="UP000321917"/>
    </source>
</evidence>
<dbReference type="InterPro" id="IPR002156">
    <property type="entry name" value="RNaseH_domain"/>
</dbReference>
<dbReference type="Gene3D" id="3.30.420.10">
    <property type="entry name" value="Ribonuclease H-like superfamily/Ribonuclease H"/>
    <property type="match status" value="1"/>
</dbReference>
<dbReference type="InterPro" id="IPR037056">
    <property type="entry name" value="RNase_H1_N_sf"/>
</dbReference>
<comment type="similarity">
    <text evidence="3">Belongs to the RNase H family.</text>
</comment>
<evidence type="ECO:0000256" key="1">
    <source>
        <dbReference type="ARBA" id="ARBA00000077"/>
    </source>
</evidence>
<keyword evidence="7" id="KW-0479">Metal-binding</keyword>
<dbReference type="PANTHER" id="PTHR10642:SF26">
    <property type="entry name" value="RIBONUCLEASE H1"/>
    <property type="match status" value="1"/>
</dbReference>
<feature type="domain" description="RNase H type-1" evidence="12">
    <location>
        <begin position="103"/>
        <end position="254"/>
    </location>
</feature>
<dbReference type="Gene3D" id="3.40.970.10">
    <property type="entry name" value="Ribonuclease H1, N-terminal domain"/>
    <property type="match status" value="1"/>
</dbReference>
<dbReference type="Proteomes" id="UP000321525">
    <property type="component" value="Unassembled WGS sequence"/>
</dbReference>
<comment type="catalytic activity">
    <reaction evidence="1">
        <text>Endonucleolytic cleavage to 5'-phosphomonoester.</text>
        <dbReference type="EC" id="3.1.26.4"/>
    </reaction>
</comment>
<evidence type="ECO:0000313" key="15">
    <source>
        <dbReference type="Proteomes" id="UP000321525"/>
    </source>
</evidence>
<dbReference type="SUPFAM" id="SSF55658">
    <property type="entry name" value="L9 N-domain-like"/>
    <property type="match status" value="1"/>
</dbReference>
<evidence type="ECO:0000313" key="14">
    <source>
        <dbReference type="EMBL" id="TWX70219.1"/>
    </source>
</evidence>
<dbReference type="EC" id="3.1.26.4" evidence="5"/>
<dbReference type="CDD" id="cd09278">
    <property type="entry name" value="RNase_HI_prokaryote_like"/>
    <property type="match status" value="1"/>
</dbReference>
<dbReference type="InterPro" id="IPR022892">
    <property type="entry name" value="RNaseHI"/>
</dbReference>
<dbReference type="GO" id="GO:0003676">
    <property type="term" value="F:nucleic acid binding"/>
    <property type="evidence" value="ECO:0007669"/>
    <property type="project" value="InterPro"/>
</dbReference>
<dbReference type="GO" id="GO:0046872">
    <property type="term" value="F:metal ion binding"/>
    <property type="evidence" value="ECO:0007669"/>
    <property type="project" value="UniProtKB-KW"/>
</dbReference>
<dbReference type="InterPro" id="IPR011320">
    <property type="entry name" value="RNase_H1_N"/>
</dbReference>
<evidence type="ECO:0000256" key="3">
    <source>
        <dbReference type="ARBA" id="ARBA00005300"/>
    </source>
</evidence>
<dbReference type="InterPro" id="IPR009027">
    <property type="entry name" value="Ribosomal_bL9/RNase_H1_N"/>
</dbReference>
<accession>A0A5C6QN01</accession>
<evidence type="ECO:0000259" key="12">
    <source>
        <dbReference type="PROSITE" id="PS50879"/>
    </source>
</evidence>
<comment type="subunit">
    <text evidence="4">Monomer.</text>
</comment>
<dbReference type="InterPro" id="IPR050092">
    <property type="entry name" value="RNase_H"/>
</dbReference>
<evidence type="ECO:0000256" key="5">
    <source>
        <dbReference type="ARBA" id="ARBA00012180"/>
    </source>
</evidence>
<evidence type="ECO:0000256" key="4">
    <source>
        <dbReference type="ARBA" id="ARBA00011245"/>
    </source>
</evidence>
<dbReference type="Proteomes" id="UP000321917">
    <property type="component" value="Unassembled WGS sequence"/>
</dbReference>
<organism evidence="14 16">
    <name type="scientific">Colwellia hornerae</name>
    <dbReference type="NCBI Taxonomy" id="89402"/>
    <lineage>
        <taxon>Bacteria</taxon>
        <taxon>Pseudomonadati</taxon>
        <taxon>Pseudomonadota</taxon>
        <taxon>Gammaproteobacteria</taxon>
        <taxon>Alteromonadales</taxon>
        <taxon>Colwelliaceae</taxon>
        <taxon>Colwellia</taxon>
    </lineage>
</organism>
<keyword evidence="8" id="KW-0255">Endonuclease</keyword>
<dbReference type="RefSeq" id="WP_146798873.1">
    <property type="nucleotide sequence ID" value="NZ_VOLP01000008.1"/>
</dbReference>
<evidence type="ECO:0000256" key="6">
    <source>
        <dbReference type="ARBA" id="ARBA00022722"/>
    </source>
</evidence>
<keyword evidence="10" id="KW-0460">Magnesium</keyword>
<evidence type="ECO:0000256" key="7">
    <source>
        <dbReference type="ARBA" id="ARBA00022723"/>
    </source>
</evidence>
<sequence length="278" mass="30293">MSKKYYVVWKGSKTGVFDNWTTVQSVTSGRADAQFMGFPSQAEAEAAFKSTYTKALTQRSLKTPPRNGAEYPAAAKTASSSLSRVTGSTKPAGSTVRSDREVTKANIDIYCDGACSPNPGKSGTGVAVYHQGEIHSLWYGAYNANGTNNTAELIGMLQAFKLAKAYIEANPDKTIQVLSDSKYSIDSITKWATGWKNKGWKKANGEAIKNPELVKVCYTLYQEIKKNIAITHVKGHANIEGNELADRMAVLARTSQEVGFIQYQQKINIREILATEAG</sequence>
<reference evidence="14 16" key="1">
    <citation type="submission" date="2019-07" db="EMBL/GenBank/DDBJ databases">
        <title>Genomes of sea-ice associated Colwellia species.</title>
        <authorList>
            <person name="Bowman J.P."/>
        </authorList>
    </citation>
    <scope>NUCLEOTIDE SEQUENCE [LARGE SCALE GENOMIC DNA]</scope>
    <source>
        <strain evidence="13 15">ACAM 607</strain>
        <strain evidence="14 16">IC036</strain>
    </source>
</reference>
<gene>
    <name evidence="13" type="ORF">ESZ26_06125</name>
    <name evidence="14" type="ORF">ESZ27_03615</name>
</gene>
<evidence type="ECO:0000256" key="10">
    <source>
        <dbReference type="ARBA" id="ARBA00022842"/>
    </source>
</evidence>
<keyword evidence="9" id="KW-0378">Hydrolase</keyword>
<feature type="region of interest" description="Disordered" evidence="11">
    <location>
        <begin position="58"/>
        <end position="98"/>
    </location>
</feature>
<comment type="caution">
    <text evidence="14">The sequence shown here is derived from an EMBL/GenBank/DDBJ whole genome shotgun (WGS) entry which is preliminary data.</text>
</comment>
<dbReference type="GO" id="GO:0004523">
    <property type="term" value="F:RNA-DNA hybrid ribonuclease activity"/>
    <property type="evidence" value="ECO:0007669"/>
    <property type="project" value="UniProtKB-EC"/>
</dbReference>
<dbReference type="Pfam" id="PF00075">
    <property type="entry name" value="RNase_H"/>
    <property type="match status" value="1"/>
</dbReference>
<dbReference type="Pfam" id="PF01693">
    <property type="entry name" value="Cauli_VI"/>
    <property type="match status" value="1"/>
</dbReference>
<dbReference type="InterPro" id="IPR036397">
    <property type="entry name" value="RNaseH_sf"/>
</dbReference>
<proteinExistence type="inferred from homology"/>
<protein>
    <recommendedName>
        <fullName evidence="5">ribonuclease H</fullName>
        <ecNumber evidence="5">3.1.26.4</ecNumber>
    </recommendedName>
</protein>
<dbReference type="AlphaFoldDB" id="A0A5C6QN01"/>
<dbReference type="EMBL" id="VOLQ01000005">
    <property type="protein sequence ID" value="TWX70219.1"/>
    <property type="molecule type" value="Genomic_DNA"/>
</dbReference>
<dbReference type="InterPro" id="IPR012337">
    <property type="entry name" value="RNaseH-like_sf"/>
</dbReference>
<dbReference type="EMBL" id="VOLR01000007">
    <property type="protein sequence ID" value="TWX60966.1"/>
    <property type="molecule type" value="Genomic_DNA"/>
</dbReference>
<dbReference type="PANTHER" id="PTHR10642">
    <property type="entry name" value="RIBONUCLEASE H1"/>
    <property type="match status" value="1"/>
</dbReference>
<feature type="compositionally biased region" description="Polar residues" evidence="11">
    <location>
        <begin position="77"/>
        <end position="96"/>
    </location>
</feature>
<keyword evidence="6" id="KW-0540">Nuclease</keyword>
<dbReference type="PROSITE" id="PS50879">
    <property type="entry name" value="RNASE_H_1"/>
    <property type="match status" value="1"/>
</dbReference>
<dbReference type="SUPFAM" id="SSF53098">
    <property type="entry name" value="Ribonuclease H-like"/>
    <property type="match status" value="1"/>
</dbReference>
<evidence type="ECO:0000256" key="8">
    <source>
        <dbReference type="ARBA" id="ARBA00022759"/>
    </source>
</evidence>
<evidence type="ECO:0000256" key="9">
    <source>
        <dbReference type="ARBA" id="ARBA00022801"/>
    </source>
</evidence>
<evidence type="ECO:0000313" key="13">
    <source>
        <dbReference type="EMBL" id="TWX60966.1"/>
    </source>
</evidence>
<evidence type="ECO:0000256" key="2">
    <source>
        <dbReference type="ARBA" id="ARBA00001946"/>
    </source>
</evidence>
<dbReference type="GO" id="GO:0043137">
    <property type="term" value="P:DNA replication, removal of RNA primer"/>
    <property type="evidence" value="ECO:0007669"/>
    <property type="project" value="TreeGrafter"/>
</dbReference>
<evidence type="ECO:0000256" key="11">
    <source>
        <dbReference type="SAM" id="MobiDB-lite"/>
    </source>
</evidence>
<dbReference type="OrthoDB" id="7845843at2"/>
<keyword evidence="15" id="KW-1185">Reference proteome</keyword>
<name>A0A5C6QN01_9GAMM</name>
<comment type="cofactor">
    <cofactor evidence="2">
        <name>Mg(2+)</name>
        <dbReference type="ChEBI" id="CHEBI:18420"/>
    </cofactor>
</comment>